<feature type="non-terminal residue" evidence="1">
    <location>
        <position position="1"/>
    </location>
</feature>
<name>A0A9N9JLN3_9GLOM</name>
<reference evidence="1" key="1">
    <citation type="submission" date="2021-06" db="EMBL/GenBank/DDBJ databases">
        <authorList>
            <person name="Kallberg Y."/>
            <person name="Tangrot J."/>
            <person name="Rosling A."/>
        </authorList>
    </citation>
    <scope>NUCLEOTIDE SEQUENCE</scope>
    <source>
        <strain evidence="1">IN212</strain>
    </source>
</reference>
<organism evidence="1 2">
    <name type="scientific">Racocetra fulgida</name>
    <dbReference type="NCBI Taxonomy" id="60492"/>
    <lineage>
        <taxon>Eukaryota</taxon>
        <taxon>Fungi</taxon>
        <taxon>Fungi incertae sedis</taxon>
        <taxon>Mucoromycota</taxon>
        <taxon>Glomeromycotina</taxon>
        <taxon>Glomeromycetes</taxon>
        <taxon>Diversisporales</taxon>
        <taxon>Gigasporaceae</taxon>
        <taxon>Racocetra</taxon>
    </lineage>
</organism>
<dbReference type="OrthoDB" id="10512978at2759"/>
<dbReference type="EMBL" id="CAJVPZ010058350">
    <property type="protein sequence ID" value="CAG8787928.1"/>
    <property type="molecule type" value="Genomic_DNA"/>
</dbReference>
<dbReference type="Proteomes" id="UP000789396">
    <property type="component" value="Unassembled WGS sequence"/>
</dbReference>
<gene>
    <name evidence="1" type="ORF">RFULGI_LOCUS16448</name>
</gene>
<sequence>GNDKSSKQTKINQYFLAYTVIPLLLSQEKNELNVDSLDFNNVEISYSQELSPAK</sequence>
<proteinExistence type="predicted"/>
<evidence type="ECO:0000313" key="1">
    <source>
        <dbReference type="EMBL" id="CAG8787928.1"/>
    </source>
</evidence>
<dbReference type="AlphaFoldDB" id="A0A9N9JLN3"/>
<protein>
    <submittedName>
        <fullName evidence="1">5209_t:CDS:1</fullName>
    </submittedName>
</protein>
<keyword evidence="2" id="KW-1185">Reference proteome</keyword>
<comment type="caution">
    <text evidence="1">The sequence shown here is derived from an EMBL/GenBank/DDBJ whole genome shotgun (WGS) entry which is preliminary data.</text>
</comment>
<accession>A0A9N9JLN3</accession>
<feature type="non-terminal residue" evidence="1">
    <location>
        <position position="54"/>
    </location>
</feature>
<evidence type="ECO:0000313" key="2">
    <source>
        <dbReference type="Proteomes" id="UP000789396"/>
    </source>
</evidence>